<dbReference type="Proteomes" id="UP001320715">
    <property type="component" value="Unassembled WGS sequence"/>
</dbReference>
<accession>A0ABT1CW73</accession>
<sequence length="410" mass="44039">MLTKSSTELIRQQNRARILAALRRKNGQSHTELAIETGLASATVTAITQELENENVIERTVAAPAGGRGRPRILFKQRRSAAYAAFVRISSDVLQYSMVDYSGTLIYRIEEKRDNAGQKVDAFAADIRAALGRLAEKSRIPNHALKAISISSKGLVADDNRTLLWSSVLGSQQIDMHKTLEPDWQATITLSHESLLVASALHTSLSRKAGKPIPRLAALSLGHSIGLGVVHADGYESPRARAPGFGHMIHSHGGALCRCGSQGCIEAYAGSYAILRAAFRVPPNTLPAHFVPFVEIERIAVLARGGDRMAKTAFRDAGTAIGNGLARLISLHGKMPIVFTGPGVRFFDLMRPGIDEGLSASLGVQIEGPPEMSASPDEERLVFEGHLNHTMSAIDRDVIAPKILAQGGTA</sequence>
<dbReference type="RefSeq" id="WP_152009840.1">
    <property type="nucleotide sequence ID" value="NZ_JAAAML010000004.1"/>
</dbReference>
<gene>
    <name evidence="1" type="ORF">GTW23_19865</name>
</gene>
<organism evidence="1 2">
    <name type="scientific">Hoeflea alexandrii</name>
    <dbReference type="NCBI Taxonomy" id="288436"/>
    <lineage>
        <taxon>Bacteria</taxon>
        <taxon>Pseudomonadati</taxon>
        <taxon>Pseudomonadota</taxon>
        <taxon>Alphaproteobacteria</taxon>
        <taxon>Hyphomicrobiales</taxon>
        <taxon>Rhizobiaceae</taxon>
        <taxon>Hoeflea</taxon>
    </lineage>
</organism>
<dbReference type="PANTHER" id="PTHR18964">
    <property type="entry name" value="ROK (REPRESSOR, ORF, KINASE) FAMILY"/>
    <property type="match status" value="1"/>
</dbReference>
<proteinExistence type="predicted"/>
<name>A0ABT1CW73_9HYPH</name>
<reference evidence="1 2" key="1">
    <citation type="submission" date="2020-01" db="EMBL/GenBank/DDBJ databases">
        <title>Genomes of bacteria type strains.</title>
        <authorList>
            <person name="Chen J."/>
            <person name="Zhu S."/>
            <person name="Yang J."/>
        </authorList>
    </citation>
    <scope>NUCLEOTIDE SEQUENCE [LARGE SCALE GENOMIC DNA]</scope>
    <source>
        <strain evidence="1 2">DSM 16655</strain>
    </source>
</reference>
<evidence type="ECO:0000313" key="1">
    <source>
        <dbReference type="EMBL" id="MCO6410445.1"/>
    </source>
</evidence>
<dbReference type="Gene3D" id="3.30.420.40">
    <property type="match status" value="2"/>
</dbReference>
<dbReference type="Pfam" id="PF13412">
    <property type="entry name" value="HTH_24"/>
    <property type="match status" value="1"/>
</dbReference>
<protein>
    <submittedName>
        <fullName evidence="1">ROK family protein</fullName>
    </submittedName>
</protein>
<dbReference type="PANTHER" id="PTHR18964:SF173">
    <property type="entry name" value="GLUCOKINASE"/>
    <property type="match status" value="1"/>
</dbReference>
<dbReference type="SUPFAM" id="SSF46785">
    <property type="entry name" value="Winged helix' DNA-binding domain"/>
    <property type="match status" value="1"/>
</dbReference>
<evidence type="ECO:0000313" key="2">
    <source>
        <dbReference type="Proteomes" id="UP001320715"/>
    </source>
</evidence>
<dbReference type="EMBL" id="JAAAML010000004">
    <property type="protein sequence ID" value="MCO6410445.1"/>
    <property type="molecule type" value="Genomic_DNA"/>
</dbReference>
<dbReference type="InterPro" id="IPR000600">
    <property type="entry name" value="ROK"/>
</dbReference>
<dbReference type="SUPFAM" id="SSF53067">
    <property type="entry name" value="Actin-like ATPase domain"/>
    <property type="match status" value="2"/>
</dbReference>
<comment type="caution">
    <text evidence="1">The sequence shown here is derived from an EMBL/GenBank/DDBJ whole genome shotgun (WGS) entry which is preliminary data.</text>
</comment>
<keyword evidence="2" id="KW-1185">Reference proteome</keyword>
<dbReference type="Gene3D" id="1.10.10.10">
    <property type="entry name" value="Winged helix-like DNA-binding domain superfamily/Winged helix DNA-binding domain"/>
    <property type="match status" value="1"/>
</dbReference>
<dbReference type="InterPro" id="IPR043129">
    <property type="entry name" value="ATPase_NBD"/>
</dbReference>
<dbReference type="InterPro" id="IPR036390">
    <property type="entry name" value="WH_DNA-bd_sf"/>
</dbReference>
<dbReference type="Pfam" id="PF00480">
    <property type="entry name" value="ROK"/>
    <property type="match status" value="1"/>
</dbReference>
<dbReference type="InterPro" id="IPR036388">
    <property type="entry name" value="WH-like_DNA-bd_sf"/>
</dbReference>